<dbReference type="InterPro" id="IPR012340">
    <property type="entry name" value="NA-bd_OB-fold"/>
</dbReference>
<dbReference type="Pfam" id="PF01938">
    <property type="entry name" value="TRAM"/>
    <property type="match status" value="1"/>
</dbReference>
<feature type="domain" description="TRAM" evidence="7">
    <location>
        <begin position="93"/>
        <end position="158"/>
    </location>
</feature>
<feature type="binding site" evidence="4">
    <location>
        <position position="379"/>
    </location>
    <ligand>
        <name>S-adenosyl-L-methionine</name>
        <dbReference type="ChEBI" id="CHEBI:59789"/>
    </ligand>
</feature>
<dbReference type="FunFam" id="2.40.50.140:FF:000201">
    <property type="entry name" value="TRM2p tRNA methyltransferase"/>
    <property type="match status" value="1"/>
</dbReference>
<dbReference type="InterPro" id="IPR029063">
    <property type="entry name" value="SAM-dependent_MTases_sf"/>
</dbReference>
<dbReference type="Gene3D" id="2.40.50.140">
    <property type="entry name" value="Nucleic acid-binding proteins"/>
    <property type="match status" value="1"/>
</dbReference>
<proteinExistence type="inferred from homology"/>
<protein>
    <recommendedName>
        <fullName evidence="7">TRAM domain-containing protein</fullName>
    </recommendedName>
</protein>
<comment type="similarity">
    <text evidence="4">Belongs to the class I-like SAM-binding methyltransferase superfamily. RNA M5U methyltransferase family.</text>
</comment>
<dbReference type="Pfam" id="PF05958">
    <property type="entry name" value="tRNA_U5-meth_tr"/>
    <property type="match status" value="1"/>
</dbReference>
<keyword evidence="3 4" id="KW-0949">S-adenosyl-L-methionine</keyword>
<dbReference type="InterPro" id="IPR025795">
    <property type="entry name" value="tRNA_(uracil-5-)_MeTrfase"/>
</dbReference>
<dbReference type="PROSITE" id="PS51622">
    <property type="entry name" value="SAM_MT_RNA_M5U_2"/>
    <property type="match status" value="1"/>
</dbReference>
<dbReference type="SUPFAM" id="SSF50249">
    <property type="entry name" value="Nucleic acid-binding proteins"/>
    <property type="match status" value="1"/>
</dbReference>
<feature type="binding site" evidence="4">
    <location>
        <position position="412"/>
    </location>
    <ligand>
        <name>S-adenosyl-L-methionine</name>
        <dbReference type="ChEBI" id="CHEBI:59789"/>
    </ligand>
</feature>
<dbReference type="PROSITE" id="PS50926">
    <property type="entry name" value="TRAM"/>
    <property type="match status" value="1"/>
</dbReference>
<dbReference type="InterPro" id="IPR030391">
    <property type="entry name" value="MeTrfase_TrmA_CS"/>
</dbReference>
<feature type="active site" description="Nucleophile" evidence="4">
    <location>
        <position position="507"/>
    </location>
</feature>
<comment type="caution">
    <text evidence="8">The sequence shown here is derived from an EMBL/GenBank/DDBJ whole genome shotgun (WGS) entry which is preliminary data.</text>
</comment>
<keyword evidence="1 4" id="KW-0489">Methyltransferase</keyword>
<dbReference type="GO" id="GO:0009451">
    <property type="term" value="P:RNA modification"/>
    <property type="evidence" value="ECO:0007669"/>
    <property type="project" value="UniProtKB-ARBA"/>
</dbReference>
<dbReference type="EMBL" id="JAEUBF010000033">
    <property type="protein sequence ID" value="KAH3680837.1"/>
    <property type="molecule type" value="Genomic_DNA"/>
</dbReference>
<dbReference type="InterPro" id="IPR002792">
    <property type="entry name" value="TRAM_dom"/>
</dbReference>
<dbReference type="AlphaFoldDB" id="A0A9P8PYE3"/>
<gene>
    <name evidence="8" type="ORF">WICMUC_000105</name>
</gene>
<keyword evidence="9" id="KW-1185">Reference proteome</keyword>
<dbReference type="SUPFAM" id="SSF53335">
    <property type="entry name" value="S-adenosyl-L-methionine-dependent methyltransferases"/>
    <property type="match status" value="1"/>
</dbReference>
<dbReference type="Gene3D" id="3.40.50.150">
    <property type="entry name" value="Vaccinia Virus protein VP39"/>
    <property type="match status" value="2"/>
</dbReference>
<dbReference type="PROSITE" id="PS01231">
    <property type="entry name" value="TRMA_2"/>
    <property type="match status" value="1"/>
</dbReference>
<reference evidence="8" key="1">
    <citation type="journal article" date="2021" name="Open Biol.">
        <title>Shared evolutionary footprints suggest mitochondrial oxidative damage underlies multiple complex I losses in fungi.</title>
        <authorList>
            <person name="Schikora-Tamarit M.A."/>
            <person name="Marcet-Houben M."/>
            <person name="Nosek J."/>
            <person name="Gabaldon T."/>
        </authorList>
    </citation>
    <scope>NUCLEOTIDE SEQUENCE</scope>
    <source>
        <strain evidence="8">CBS6341</strain>
    </source>
</reference>
<dbReference type="NCBIfam" id="TIGR00479">
    <property type="entry name" value="rumA"/>
    <property type="match status" value="1"/>
</dbReference>
<name>A0A9P8PYE3_9ASCO</name>
<dbReference type="Proteomes" id="UP000769528">
    <property type="component" value="Unassembled WGS sequence"/>
</dbReference>
<keyword evidence="2 4" id="KW-0808">Transferase</keyword>
<dbReference type="PANTHER" id="PTHR11061:SF30">
    <property type="entry name" value="TRNA (URACIL(54)-C(5))-METHYLTRANSFERASE"/>
    <property type="match status" value="1"/>
</dbReference>
<reference evidence="8" key="2">
    <citation type="submission" date="2021-01" db="EMBL/GenBank/DDBJ databases">
        <authorList>
            <person name="Schikora-Tamarit M.A."/>
        </authorList>
    </citation>
    <scope>NUCLEOTIDE SEQUENCE</scope>
    <source>
        <strain evidence="8">CBS6341</strain>
    </source>
</reference>
<feature type="binding site" evidence="4">
    <location>
        <position position="480"/>
    </location>
    <ligand>
        <name>S-adenosyl-L-methionine</name>
        <dbReference type="ChEBI" id="CHEBI:59789"/>
    </ligand>
</feature>
<evidence type="ECO:0000259" key="7">
    <source>
        <dbReference type="PROSITE" id="PS50926"/>
    </source>
</evidence>
<dbReference type="PROSITE" id="PS01230">
    <property type="entry name" value="TRMA_1"/>
    <property type="match status" value="1"/>
</dbReference>
<dbReference type="GO" id="GO:0032259">
    <property type="term" value="P:methylation"/>
    <property type="evidence" value="ECO:0007669"/>
    <property type="project" value="UniProtKB-KW"/>
</dbReference>
<dbReference type="InterPro" id="IPR030390">
    <property type="entry name" value="MeTrfase_TrmA_AS"/>
</dbReference>
<evidence type="ECO:0000256" key="2">
    <source>
        <dbReference type="ARBA" id="ARBA00022679"/>
    </source>
</evidence>
<dbReference type="GO" id="GO:0030697">
    <property type="term" value="F:tRNA (uracil(54)-C5)-methyltransferase activity, S-adenosyl methionine-dependent"/>
    <property type="evidence" value="ECO:0007669"/>
    <property type="project" value="InterPro"/>
</dbReference>
<feature type="region of interest" description="Disordered" evidence="6">
    <location>
        <begin position="28"/>
        <end position="50"/>
    </location>
</feature>
<organism evidence="8 9">
    <name type="scientific">Wickerhamomyces mucosus</name>
    <dbReference type="NCBI Taxonomy" id="1378264"/>
    <lineage>
        <taxon>Eukaryota</taxon>
        <taxon>Fungi</taxon>
        <taxon>Dikarya</taxon>
        <taxon>Ascomycota</taxon>
        <taxon>Saccharomycotina</taxon>
        <taxon>Saccharomycetes</taxon>
        <taxon>Phaffomycetales</taxon>
        <taxon>Wickerhamomycetaceae</taxon>
        <taxon>Wickerhamomyces</taxon>
    </lineage>
</organism>
<accession>A0A9P8PYE3</accession>
<dbReference type="PANTHER" id="PTHR11061">
    <property type="entry name" value="RNA M5U METHYLTRANSFERASE"/>
    <property type="match status" value="1"/>
</dbReference>
<evidence type="ECO:0000256" key="5">
    <source>
        <dbReference type="PROSITE-ProRule" id="PRU10015"/>
    </source>
</evidence>
<dbReference type="PROSITE" id="PS51687">
    <property type="entry name" value="SAM_MT_RNA_M5U"/>
    <property type="match status" value="1"/>
</dbReference>
<dbReference type="GO" id="GO:0008033">
    <property type="term" value="P:tRNA processing"/>
    <property type="evidence" value="ECO:0007669"/>
    <property type="project" value="InterPro"/>
</dbReference>
<evidence type="ECO:0000256" key="6">
    <source>
        <dbReference type="SAM" id="MobiDB-lite"/>
    </source>
</evidence>
<feature type="active site" evidence="5">
    <location>
        <position position="507"/>
    </location>
</feature>
<evidence type="ECO:0000256" key="4">
    <source>
        <dbReference type="PROSITE-ProRule" id="PRU01024"/>
    </source>
</evidence>
<sequence>MVEGKRDISLNRTLPVTKKQDITIKNVNSTNITGKQNNDRKKKRKYKVKDTDETSPAGILKFEIKEILKEYDLSEEDISNDINSLLNDSELEKKYHREVTDVEVIQLTSNGDGLGLVSNPVETSKKQIVIIPFAIKGDIVTIRIFKTHPNYVESDLLNISQNSNDRDDSLIRCKYFGKCSGCQYQQLSYELQLQYKKETIANAYKYLAPKLSIPEIGATIPSPKQFGYRTKLTPHFDIAKRVPQVDQPAFGFGSKGKPSWRQTEGGEKNIVDIEECVIGTEIINIGLKNERFRFSKNWSTFKKSATVLLRENTKVVNIEDPLEEQLDQASTDTDQNISFIKEKQGDDSLVKTCVTETRQIVTEYINGFTFEFCAGEFFQNNNSILPKVTSYVCENLQISRAQGQPLYLVDAYCGSGLFSITASRGVDKVVGVDVSKESIKFARKNAERNNVKNAIFIDGKAERIFNEIDTPNDLTSIIIDPSRKGCDLVFLNQLSDYKPAKIVYVSCNVHSQARDLQQFLLETTNGKEYRIESLRGFDFFPQTHHVESVAVLTRL</sequence>
<dbReference type="OrthoDB" id="10250660at2759"/>
<evidence type="ECO:0000256" key="3">
    <source>
        <dbReference type="ARBA" id="ARBA00022691"/>
    </source>
</evidence>
<feature type="binding site" evidence="4">
    <location>
        <position position="433"/>
    </location>
    <ligand>
        <name>S-adenosyl-L-methionine</name>
        <dbReference type="ChEBI" id="CHEBI:59789"/>
    </ligand>
</feature>
<evidence type="ECO:0000256" key="1">
    <source>
        <dbReference type="ARBA" id="ARBA00022603"/>
    </source>
</evidence>
<evidence type="ECO:0000313" key="8">
    <source>
        <dbReference type="EMBL" id="KAH3680837.1"/>
    </source>
</evidence>
<dbReference type="InterPro" id="IPR010280">
    <property type="entry name" value="U5_MeTrfase_fam"/>
</dbReference>
<evidence type="ECO:0000313" key="9">
    <source>
        <dbReference type="Proteomes" id="UP000769528"/>
    </source>
</evidence>